<dbReference type="GO" id="GO:0006281">
    <property type="term" value="P:DNA repair"/>
    <property type="evidence" value="ECO:0007669"/>
    <property type="project" value="UniProtKB-ARBA"/>
</dbReference>
<accession>W1PFY0</accession>
<dbReference type="CDD" id="cd22343">
    <property type="entry name" value="PDDEXK_lambda_exonuclease-like"/>
    <property type="match status" value="1"/>
</dbReference>
<keyword evidence="3" id="KW-1185">Reference proteome</keyword>
<dbReference type="InterPro" id="IPR011604">
    <property type="entry name" value="PDDEXK-like_dom_sf"/>
</dbReference>
<dbReference type="InterPro" id="IPR019080">
    <property type="entry name" value="YqaJ_viral_recombinase"/>
</dbReference>
<dbReference type="OMA" id="YIVYESK"/>
<sequence>MIATTTTLTLTQAQSRHFRHSPKLLSPAVQAVLQSRGLQHPFKDWHHLRFSKLTASTFAFAVGFWHRRRVQLWLEKLGFIPPFSGNLATCWSNIQEHVALERYHLITGNQVSFVGFERAHDPSEHWLAASPDGLVGQVAQLPGGGVLEIKCPFFSGELEHAGPWFRVPMYYVPQAQGLLEIVDREWMDFYVWTPNGSSLFRVWRDREYWALLKGALADFWWKHVIPAREMCEKEGSAEDVRALRPASRHELCDLIVAASRKLSWEAKLLVREMHGKLRY</sequence>
<evidence type="ECO:0000259" key="1">
    <source>
        <dbReference type="Pfam" id="PF09588"/>
    </source>
</evidence>
<dbReference type="eggNOG" id="ENOG502QU2E">
    <property type="taxonomic scope" value="Eukaryota"/>
</dbReference>
<evidence type="ECO:0000313" key="2">
    <source>
        <dbReference type="EMBL" id="ERN08902.1"/>
    </source>
</evidence>
<dbReference type="HOGENOM" id="CLU_050446_1_0_1"/>
<proteinExistence type="predicted"/>
<protein>
    <recommendedName>
        <fullName evidence="1">YqaJ viral recombinase domain-containing protein</fullName>
    </recommendedName>
</protein>
<dbReference type="Gene3D" id="3.90.320.10">
    <property type="match status" value="1"/>
</dbReference>
<feature type="domain" description="YqaJ viral recombinase" evidence="1">
    <location>
        <begin position="44"/>
        <end position="181"/>
    </location>
</feature>
<gene>
    <name evidence="2" type="ORF">AMTR_s00015p00226880</name>
</gene>
<dbReference type="AlphaFoldDB" id="W1PFY0"/>
<evidence type="ECO:0000313" key="3">
    <source>
        <dbReference type="Proteomes" id="UP000017836"/>
    </source>
</evidence>
<dbReference type="Gramene" id="ERN08902">
    <property type="protein sequence ID" value="ERN08902"/>
    <property type="gene ID" value="AMTR_s00015p00226880"/>
</dbReference>
<reference evidence="3" key="1">
    <citation type="journal article" date="2013" name="Science">
        <title>The Amborella genome and the evolution of flowering plants.</title>
        <authorList>
            <consortium name="Amborella Genome Project"/>
        </authorList>
    </citation>
    <scope>NUCLEOTIDE SEQUENCE [LARGE SCALE GENOMIC DNA]</scope>
</reference>
<dbReference type="PANTHER" id="PTHR46609:SF4">
    <property type="entry name" value="RESTRICTION ENDONUCLEASE, TYPE II-LIKE SUPERFAMILY PROTEIN"/>
    <property type="match status" value="1"/>
</dbReference>
<name>W1PFY0_AMBTC</name>
<dbReference type="Pfam" id="PF09588">
    <property type="entry name" value="YqaJ"/>
    <property type="match status" value="1"/>
</dbReference>
<dbReference type="SUPFAM" id="SSF52980">
    <property type="entry name" value="Restriction endonuclease-like"/>
    <property type="match status" value="1"/>
</dbReference>
<organism evidence="2 3">
    <name type="scientific">Amborella trichopoda</name>
    <dbReference type="NCBI Taxonomy" id="13333"/>
    <lineage>
        <taxon>Eukaryota</taxon>
        <taxon>Viridiplantae</taxon>
        <taxon>Streptophyta</taxon>
        <taxon>Embryophyta</taxon>
        <taxon>Tracheophyta</taxon>
        <taxon>Spermatophyta</taxon>
        <taxon>Magnoliopsida</taxon>
        <taxon>Amborellales</taxon>
        <taxon>Amborellaceae</taxon>
        <taxon>Amborella</taxon>
    </lineage>
</organism>
<dbReference type="PANTHER" id="PTHR46609">
    <property type="entry name" value="EXONUCLEASE, PHAGE-TYPE/RECB, C-TERMINAL DOMAIN-CONTAINING PROTEIN"/>
    <property type="match status" value="1"/>
</dbReference>
<dbReference type="InterPro" id="IPR051703">
    <property type="entry name" value="NF-kappa-B_Signaling_Reg"/>
</dbReference>
<dbReference type="EMBL" id="KI393208">
    <property type="protein sequence ID" value="ERN08902.1"/>
    <property type="molecule type" value="Genomic_DNA"/>
</dbReference>
<dbReference type="InterPro" id="IPR011335">
    <property type="entry name" value="Restrct_endonuc-II-like"/>
</dbReference>
<dbReference type="Proteomes" id="UP000017836">
    <property type="component" value="Unassembled WGS sequence"/>
</dbReference>